<dbReference type="Pfam" id="PF13424">
    <property type="entry name" value="TPR_12"/>
    <property type="match status" value="2"/>
</dbReference>
<name>A0A0K9P8K1_ZOSMR</name>
<dbReference type="InterPro" id="IPR011990">
    <property type="entry name" value="TPR-like_helical_dom_sf"/>
</dbReference>
<dbReference type="Pfam" id="PF13374">
    <property type="entry name" value="TPR_10"/>
    <property type="match status" value="1"/>
</dbReference>
<dbReference type="EMBL" id="LFYR01001054">
    <property type="protein sequence ID" value="KMZ65304.1"/>
    <property type="molecule type" value="Genomic_DNA"/>
</dbReference>
<dbReference type="AlphaFoldDB" id="A0A0K9P8K1"/>
<dbReference type="PANTHER" id="PTHR47689">
    <property type="entry name" value="TETRATRICOPEPTIDE REPEAT (TPR)-LIKE SUPERFAMILY PROTEIN"/>
    <property type="match status" value="1"/>
</dbReference>
<dbReference type="OrthoDB" id="1658288at2759"/>
<accession>A0A0K9P8K1</accession>
<comment type="caution">
    <text evidence="2">The sequence shown here is derived from an EMBL/GenBank/DDBJ whole genome shotgun (WGS) entry which is preliminary data.</text>
</comment>
<sequence length="371" mass="41737">MLFRRGSIFFRKFRRISHVATARDDTIVISSATSILSIPVSARSFRFYTTTKKFGTDDYFRMLLLAQTALVFGIGAHPIVADNGSADELVQDNNSKEEPYASGLRRVEDGSIVSNNHTVKWRLFTDNGRTLSLQGKLEDAEKQFILALQEAKEGFGERDPHVASSFNNLAEIYRVKKLFEKAEPLYLDAIQILEESFGPEDVRVGAALHNLGQFYLVQRKLDESKKCYERALKIKGRVLGYASTDYADTMYHLGTVMNLLGNDKDSVALIRDSIRILEEGGLGESMTFIRKMRYLSQILMQSNKPYEVENLQRKILHILEISKGCDAVETIVAAESLALTLQSLGNLVEARELVERCLSLKESILGGDHLQ</sequence>
<dbReference type="PANTHER" id="PTHR47689:SF2">
    <property type="entry name" value="TETRATRICOPEPTIDE REPEAT (TPR)-LIKE SUPERFAMILY PROTEIN"/>
    <property type="match status" value="1"/>
</dbReference>
<keyword evidence="3" id="KW-1185">Reference proteome</keyword>
<protein>
    <submittedName>
        <fullName evidence="2">Uncharacterized protein</fullName>
    </submittedName>
</protein>
<gene>
    <name evidence="2" type="ORF">ZOSMA_32G00880</name>
</gene>
<dbReference type="InterPro" id="IPR019734">
    <property type="entry name" value="TPR_rpt"/>
</dbReference>
<keyword evidence="1" id="KW-0802">TPR repeat</keyword>
<dbReference type="STRING" id="29655.A0A0K9P8K1"/>
<organism evidence="2 3">
    <name type="scientific">Zostera marina</name>
    <name type="common">Eelgrass</name>
    <dbReference type="NCBI Taxonomy" id="29655"/>
    <lineage>
        <taxon>Eukaryota</taxon>
        <taxon>Viridiplantae</taxon>
        <taxon>Streptophyta</taxon>
        <taxon>Embryophyta</taxon>
        <taxon>Tracheophyta</taxon>
        <taxon>Spermatophyta</taxon>
        <taxon>Magnoliopsida</taxon>
        <taxon>Liliopsida</taxon>
        <taxon>Zosteraceae</taxon>
        <taxon>Zostera</taxon>
    </lineage>
</organism>
<evidence type="ECO:0000313" key="3">
    <source>
        <dbReference type="Proteomes" id="UP000036987"/>
    </source>
</evidence>
<feature type="non-terminal residue" evidence="2">
    <location>
        <position position="371"/>
    </location>
</feature>
<evidence type="ECO:0000256" key="1">
    <source>
        <dbReference type="PROSITE-ProRule" id="PRU00339"/>
    </source>
</evidence>
<dbReference type="SMART" id="SM00028">
    <property type="entry name" value="TPR"/>
    <property type="match status" value="4"/>
</dbReference>
<dbReference type="Proteomes" id="UP000036987">
    <property type="component" value="Unassembled WGS sequence"/>
</dbReference>
<dbReference type="PROSITE" id="PS50005">
    <property type="entry name" value="TPR"/>
    <property type="match status" value="1"/>
</dbReference>
<dbReference type="SUPFAM" id="SSF48452">
    <property type="entry name" value="TPR-like"/>
    <property type="match status" value="2"/>
</dbReference>
<feature type="repeat" description="TPR" evidence="1">
    <location>
        <begin position="205"/>
        <end position="238"/>
    </location>
</feature>
<reference evidence="3" key="1">
    <citation type="journal article" date="2016" name="Nature">
        <title>The genome of the seagrass Zostera marina reveals angiosperm adaptation to the sea.</title>
        <authorList>
            <person name="Olsen J.L."/>
            <person name="Rouze P."/>
            <person name="Verhelst B."/>
            <person name="Lin Y.-C."/>
            <person name="Bayer T."/>
            <person name="Collen J."/>
            <person name="Dattolo E."/>
            <person name="De Paoli E."/>
            <person name="Dittami S."/>
            <person name="Maumus F."/>
            <person name="Michel G."/>
            <person name="Kersting A."/>
            <person name="Lauritano C."/>
            <person name="Lohaus R."/>
            <person name="Toepel M."/>
            <person name="Tonon T."/>
            <person name="Vanneste K."/>
            <person name="Amirebrahimi M."/>
            <person name="Brakel J."/>
            <person name="Bostroem C."/>
            <person name="Chovatia M."/>
            <person name="Grimwood J."/>
            <person name="Jenkins J.W."/>
            <person name="Jueterbock A."/>
            <person name="Mraz A."/>
            <person name="Stam W.T."/>
            <person name="Tice H."/>
            <person name="Bornberg-Bauer E."/>
            <person name="Green P.J."/>
            <person name="Pearson G.A."/>
            <person name="Procaccini G."/>
            <person name="Duarte C.M."/>
            <person name="Schmutz J."/>
            <person name="Reusch T.B.H."/>
            <person name="Van de Peer Y."/>
        </authorList>
    </citation>
    <scope>NUCLEOTIDE SEQUENCE [LARGE SCALE GENOMIC DNA]</scope>
    <source>
        <strain evidence="3">cv. Finnish</strain>
    </source>
</reference>
<proteinExistence type="predicted"/>
<dbReference type="Gene3D" id="1.25.40.10">
    <property type="entry name" value="Tetratricopeptide repeat domain"/>
    <property type="match status" value="2"/>
</dbReference>
<evidence type="ECO:0000313" key="2">
    <source>
        <dbReference type="EMBL" id="KMZ65304.1"/>
    </source>
</evidence>